<organism evidence="1 2">
    <name type="scientific">Brachionus calyciflorus</name>
    <dbReference type="NCBI Taxonomy" id="104777"/>
    <lineage>
        <taxon>Eukaryota</taxon>
        <taxon>Metazoa</taxon>
        <taxon>Spiralia</taxon>
        <taxon>Gnathifera</taxon>
        <taxon>Rotifera</taxon>
        <taxon>Eurotatoria</taxon>
        <taxon>Monogononta</taxon>
        <taxon>Pseudotrocha</taxon>
        <taxon>Ploima</taxon>
        <taxon>Brachionidae</taxon>
        <taxon>Brachionus</taxon>
    </lineage>
</organism>
<keyword evidence="2" id="KW-1185">Reference proteome</keyword>
<accession>A0A813R9R0</accession>
<dbReference type="Proteomes" id="UP000663879">
    <property type="component" value="Unassembled WGS sequence"/>
</dbReference>
<reference evidence="1" key="1">
    <citation type="submission" date="2021-02" db="EMBL/GenBank/DDBJ databases">
        <authorList>
            <person name="Nowell W R."/>
        </authorList>
    </citation>
    <scope>NUCLEOTIDE SEQUENCE</scope>
    <source>
        <strain evidence="1">Ploen Becks lab</strain>
    </source>
</reference>
<dbReference type="AlphaFoldDB" id="A0A813R9R0"/>
<evidence type="ECO:0000313" key="1">
    <source>
        <dbReference type="EMBL" id="CAF0780498.1"/>
    </source>
</evidence>
<sequence>MGSSGSSESRSTGGDYSGKLYFDPEADKDIGTHYYIKDDELIEKIRGIIDINEPILEIRIYKNPLSNAQLTKFYHAFILFETKDWWWTIEKNSEGVTVQRCKYIEYVREKYRRKDRLTSVDLIKKVRGSGTVLDLIRIVYKKDLLGSKYNVLENNCQTFASIIFNNCNGDGASWYP</sequence>
<comment type="caution">
    <text evidence="1">The sequence shown here is derived from an EMBL/GenBank/DDBJ whole genome shotgun (WGS) entry which is preliminary data.</text>
</comment>
<proteinExistence type="predicted"/>
<dbReference type="OrthoDB" id="6107672at2759"/>
<name>A0A813R9R0_9BILA</name>
<gene>
    <name evidence="1" type="ORF">OXX778_LOCUS5433</name>
</gene>
<dbReference type="EMBL" id="CAJNOC010000591">
    <property type="protein sequence ID" value="CAF0780498.1"/>
    <property type="molecule type" value="Genomic_DNA"/>
</dbReference>
<dbReference type="PANTHER" id="PTHR33173:SF2">
    <property type="entry name" value="MYND-TYPE DOMAIN-CONTAINING PROTEIN"/>
    <property type="match status" value="1"/>
</dbReference>
<protein>
    <submittedName>
        <fullName evidence="1">Uncharacterized protein</fullName>
    </submittedName>
</protein>
<evidence type="ECO:0000313" key="2">
    <source>
        <dbReference type="Proteomes" id="UP000663879"/>
    </source>
</evidence>
<dbReference type="PANTHER" id="PTHR33173">
    <property type="match status" value="1"/>
</dbReference>